<dbReference type="EMBL" id="JASZZN010000029">
    <property type="protein sequence ID" value="MDM4018960.1"/>
    <property type="molecule type" value="Genomic_DNA"/>
</dbReference>
<organism evidence="1 2">
    <name type="scientific">Roseiconus lacunae</name>
    <dbReference type="NCBI Taxonomy" id="2605694"/>
    <lineage>
        <taxon>Bacteria</taxon>
        <taxon>Pseudomonadati</taxon>
        <taxon>Planctomycetota</taxon>
        <taxon>Planctomycetia</taxon>
        <taxon>Pirellulales</taxon>
        <taxon>Pirellulaceae</taxon>
        <taxon>Roseiconus</taxon>
    </lineage>
</organism>
<comment type="caution">
    <text evidence="1">The sequence shown here is derived from an EMBL/GenBank/DDBJ whole genome shotgun (WGS) entry which is preliminary data.</text>
</comment>
<proteinExistence type="predicted"/>
<reference evidence="1 2" key="1">
    <citation type="submission" date="2023-06" db="EMBL/GenBank/DDBJ databases">
        <title>Roseiconus lacunae JC819 isolated from Gulf of Mannar region, Tamil Nadu.</title>
        <authorList>
            <person name="Pk S."/>
            <person name="Ch S."/>
            <person name="Ch V.R."/>
        </authorList>
    </citation>
    <scope>NUCLEOTIDE SEQUENCE [LARGE SCALE GENOMIC DNA]</scope>
    <source>
        <strain evidence="1 2">JC819</strain>
    </source>
</reference>
<evidence type="ECO:0000313" key="2">
    <source>
        <dbReference type="Proteomes" id="UP001239462"/>
    </source>
</evidence>
<name>A0ABT7PR26_9BACT</name>
<protein>
    <submittedName>
        <fullName evidence="1">Uncharacterized protein</fullName>
    </submittedName>
</protein>
<evidence type="ECO:0000313" key="1">
    <source>
        <dbReference type="EMBL" id="MDM4018960.1"/>
    </source>
</evidence>
<keyword evidence="2" id="KW-1185">Reference proteome</keyword>
<sequence length="92" mass="10102">MNELIIHTDGSIRTIYDESLDLAQFGCQSIRRASHVEPLTGKLWSADLSPVGGPILGPFPQRSEALAAERAWLSEHWLTPSQTTNSSAARSR</sequence>
<accession>A0ABT7PR26</accession>
<gene>
    <name evidence="1" type="ORF">QTN89_26135</name>
</gene>
<dbReference type="RefSeq" id="WP_289166978.1">
    <property type="nucleotide sequence ID" value="NZ_JASZZN010000029.1"/>
</dbReference>
<dbReference type="Proteomes" id="UP001239462">
    <property type="component" value="Unassembled WGS sequence"/>
</dbReference>